<dbReference type="PANTHER" id="PTHR32305:SF15">
    <property type="entry name" value="PROTEIN RHSA-RELATED"/>
    <property type="match status" value="1"/>
</dbReference>
<dbReference type="OrthoDB" id="824686at2"/>
<dbReference type="PANTHER" id="PTHR32305">
    <property type="match status" value="1"/>
</dbReference>
<gene>
    <name evidence="1" type="ORF">DQQ10_27595</name>
</gene>
<dbReference type="Proteomes" id="UP000251889">
    <property type="component" value="Unassembled WGS sequence"/>
</dbReference>
<name>A0A364XV75_9BACT</name>
<evidence type="ECO:0000313" key="2">
    <source>
        <dbReference type="Proteomes" id="UP000251889"/>
    </source>
</evidence>
<dbReference type="AlphaFoldDB" id="A0A364XV75"/>
<dbReference type="InterPro" id="IPR050708">
    <property type="entry name" value="T6SS_VgrG/RHS"/>
</dbReference>
<dbReference type="Gene3D" id="2.180.10.10">
    <property type="entry name" value="RHS repeat-associated core"/>
    <property type="match status" value="1"/>
</dbReference>
<dbReference type="CDD" id="cd20745">
    <property type="entry name" value="FIX_RhsA_AHH_HNH-like"/>
    <property type="match status" value="1"/>
</dbReference>
<evidence type="ECO:0008006" key="3">
    <source>
        <dbReference type="Google" id="ProtNLM"/>
    </source>
</evidence>
<organism evidence="1 2">
    <name type="scientific">Pseudochryseolinea flava</name>
    <dbReference type="NCBI Taxonomy" id="2059302"/>
    <lineage>
        <taxon>Bacteria</taxon>
        <taxon>Pseudomonadati</taxon>
        <taxon>Bacteroidota</taxon>
        <taxon>Cytophagia</taxon>
        <taxon>Cytophagales</taxon>
        <taxon>Fulvivirgaceae</taxon>
        <taxon>Pseudochryseolinea</taxon>
    </lineage>
</organism>
<dbReference type="EMBL" id="QMFY01000036">
    <property type="protein sequence ID" value="RAV97599.1"/>
    <property type="molecule type" value="Genomic_DNA"/>
</dbReference>
<comment type="caution">
    <text evidence="1">The sequence shown here is derived from an EMBL/GenBank/DDBJ whole genome shotgun (WGS) entry which is preliminary data.</text>
</comment>
<proteinExistence type="predicted"/>
<protein>
    <recommendedName>
        <fullName evidence="3">RHS repeat-associated core domain-containing protein</fullName>
    </recommendedName>
</protein>
<keyword evidence="2" id="KW-1185">Reference proteome</keyword>
<evidence type="ECO:0000313" key="1">
    <source>
        <dbReference type="EMBL" id="RAV97599.1"/>
    </source>
</evidence>
<sequence length="463" mass="50858">MYAGTPVLVWHEGDDQPAAYLNYFLFLSYDNAQSTNYVYFDYLNITLTKSNVIQYNDYYPFGLEAATSWTRENNTNSFLYNAGNELNKTSGWYEMFYRGYDPALGRMLQVDPYATSFASSTPYNYALNSPVMGNDPSGGYAYMSNNFGREMMDARSSMLEGNGWAISMTPSEYGRGAGMYRAFATAGSRGVSLADFFGETLAGNNAGGTWTNGRAQYFADDGAAAMWVLEFFDNLIGTEPGALDKLIANAGFAGATVLRAVTVEVKGKGNFGGEPYRADPWLHYRLNEATLDYASLRRERGHEALDLLGIIPGFGEAFDFINGVWYSFEGRKLDAGLSYAAVVPVIGNVATGAKVGIKAAKRGAGVYDLGTTLGKYVGQSKDIMARVTSHFANGGKLSAGELQNAVFHSMPGSTKLQREVYEQFLINKWGIDNLLNVRNPMGGRMDQYNNMIDDVIKQFGLPR</sequence>
<dbReference type="InterPro" id="IPR022385">
    <property type="entry name" value="Rhs_assc_core"/>
</dbReference>
<accession>A0A364XV75</accession>
<reference evidence="1 2" key="1">
    <citation type="submission" date="2018-06" db="EMBL/GenBank/DDBJ databases">
        <title>Chryseolinea flavus sp. nov., a member of the phylum Bacteroidetes isolated from soil.</title>
        <authorList>
            <person name="Li Y."/>
            <person name="Wang J."/>
        </authorList>
    </citation>
    <scope>NUCLEOTIDE SEQUENCE [LARGE SCALE GENOMIC DNA]</scope>
    <source>
        <strain evidence="1 2">SDU1-6</strain>
    </source>
</reference>
<dbReference type="NCBIfam" id="TIGR03696">
    <property type="entry name" value="Rhs_assc_core"/>
    <property type="match status" value="1"/>
</dbReference>